<dbReference type="AlphaFoldDB" id="A0AAV4DAW5"/>
<dbReference type="Proteomes" id="UP000735302">
    <property type="component" value="Unassembled WGS sequence"/>
</dbReference>
<feature type="compositionally biased region" description="Low complexity" evidence="2">
    <location>
        <begin position="460"/>
        <end position="493"/>
    </location>
</feature>
<feature type="region of interest" description="Disordered" evidence="2">
    <location>
        <begin position="597"/>
        <end position="624"/>
    </location>
</feature>
<dbReference type="SMART" id="SM00209">
    <property type="entry name" value="TSP1"/>
    <property type="match status" value="1"/>
</dbReference>
<dbReference type="InterPro" id="IPR038877">
    <property type="entry name" value="THSD1"/>
</dbReference>
<evidence type="ECO:0000313" key="5">
    <source>
        <dbReference type="Proteomes" id="UP000735302"/>
    </source>
</evidence>
<feature type="compositionally biased region" description="Polar residues" evidence="2">
    <location>
        <begin position="448"/>
        <end position="457"/>
    </location>
</feature>
<accession>A0AAV4DAW5</accession>
<keyword evidence="5" id="KW-1185">Reference proteome</keyword>
<dbReference type="FunFam" id="2.20.100.10:FF:000001">
    <property type="entry name" value="semaphorin-5A isoform X1"/>
    <property type="match status" value="1"/>
</dbReference>
<keyword evidence="1" id="KW-1015">Disulfide bond</keyword>
<dbReference type="SUPFAM" id="SSF82895">
    <property type="entry name" value="TSP-1 type 1 repeat"/>
    <property type="match status" value="1"/>
</dbReference>
<feature type="compositionally biased region" description="Basic and acidic residues" evidence="2">
    <location>
        <begin position="560"/>
        <end position="578"/>
    </location>
</feature>
<dbReference type="InterPro" id="IPR036383">
    <property type="entry name" value="TSP1_rpt_sf"/>
</dbReference>
<organism evidence="4 5">
    <name type="scientific">Plakobranchus ocellatus</name>
    <dbReference type="NCBI Taxonomy" id="259542"/>
    <lineage>
        <taxon>Eukaryota</taxon>
        <taxon>Metazoa</taxon>
        <taxon>Spiralia</taxon>
        <taxon>Lophotrochozoa</taxon>
        <taxon>Mollusca</taxon>
        <taxon>Gastropoda</taxon>
        <taxon>Heterobranchia</taxon>
        <taxon>Euthyneura</taxon>
        <taxon>Panpulmonata</taxon>
        <taxon>Sacoglossa</taxon>
        <taxon>Placobranchoidea</taxon>
        <taxon>Plakobranchidae</taxon>
        <taxon>Plakobranchus</taxon>
    </lineage>
</organism>
<dbReference type="PANTHER" id="PTHR16311">
    <property type="entry name" value="THROMBOSPONDIN TYPE I DOMAIN-CONTAINING 1"/>
    <property type="match status" value="1"/>
</dbReference>
<sequence>MWAAWNGWSECSRACGLGRTFRDRTCTDPSPIYGGDSCGGQGSEHMACYSGPCQDELHDCHVSILASLVNRRVEVSAKVEKGGEMINLRYPSLIGLKFDITSFSLNTLKSPKTGFQGKLAAARRNFKLLRLFQKPNKTGRGMPITSHLVKKFILVTVSAQGNEGEIRLNDGDAIQVNCPAGETYFPRTSIYVGGAGPKDWLVLTKLIKGAVFFSGMIDTLSINGWPVTYKMATLVGSEGDINSLGYSFSGAKEAHDEWIGFIFIIVILAVCVCPALCCYITKEHPCWDWCRDRWNRERDDDIDDEDREFDEKAPLQRKIQPRKNREPKTGTESESEPTQSRRQRKTKQAPRKVDSDQSRSNNEGISSESRQKKLKPSRERARATTGKASEPNEPSISSVDLSDEQDGFPTSMEEPPPPSSKRSATPAPKQHSAAVSVSTKRSAAPASTKRSTTSAPTKRSAPSETAASSAPAESSASSAPLARSAGSAPSATPARPPRQARPASRARPPHEPSPPSQALASVNTFGVKLQKKDKKPATEHTQERPANHPKYAKKGGGEFPQRRTSEEWKRTSEERELEGCRHPKSFAELMTLRMPPPRTITNEKTLPPTDPASVPPPCPEPQPPREELEGFIPPIDILCNPYYIRGSGWQHGDPRMFPPVDDEKARDQHCLKRCGNNYVLAMNFRQDKSNNHPMPSSILTTKSEDRSQGSTNDWNLQSWQSGRSSNNTETNTPLHACGVATNCGLPNNNEEQVDEDIEWEAFALRRQKMNANI</sequence>
<feature type="compositionally biased region" description="Polar residues" evidence="2">
    <location>
        <begin position="708"/>
        <end position="730"/>
    </location>
</feature>
<evidence type="ECO:0000256" key="1">
    <source>
        <dbReference type="ARBA" id="ARBA00023157"/>
    </source>
</evidence>
<dbReference type="PANTHER" id="PTHR16311:SF3">
    <property type="entry name" value="THROMBOSPONDIN TYPE-1 DOMAIN-CONTAINING PROTEIN 1"/>
    <property type="match status" value="1"/>
</dbReference>
<feature type="region of interest" description="Disordered" evidence="2">
    <location>
        <begin position="686"/>
        <end position="730"/>
    </location>
</feature>
<comment type="caution">
    <text evidence="4">The sequence shown here is derived from an EMBL/GenBank/DDBJ whole genome shotgun (WGS) entry which is preliminary data.</text>
</comment>
<evidence type="ECO:0000256" key="2">
    <source>
        <dbReference type="SAM" id="MobiDB-lite"/>
    </source>
</evidence>
<name>A0AAV4DAW5_9GAST</name>
<dbReference type="InterPro" id="IPR000884">
    <property type="entry name" value="TSP1_rpt"/>
</dbReference>
<keyword evidence="4" id="KW-0645">Protease</keyword>
<keyword evidence="3" id="KW-1133">Transmembrane helix</keyword>
<keyword evidence="3" id="KW-0812">Transmembrane</keyword>
<feature type="compositionally biased region" description="Polar residues" evidence="2">
    <location>
        <begin position="691"/>
        <end position="701"/>
    </location>
</feature>
<feature type="transmembrane region" description="Helical" evidence="3">
    <location>
        <begin position="258"/>
        <end position="281"/>
    </location>
</feature>
<reference evidence="4 5" key="1">
    <citation type="journal article" date="2021" name="Elife">
        <title>Chloroplast acquisition without the gene transfer in kleptoplastic sea slugs, Plakobranchus ocellatus.</title>
        <authorList>
            <person name="Maeda T."/>
            <person name="Takahashi S."/>
            <person name="Yoshida T."/>
            <person name="Shimamura S."/>
            <person name="Takaki Y."/>
            <person name="Nagai Y."/>
            <person name="Toyoda A."/>
            <person name="Suzuki Y."/>
            <person name="Arimoto A."/>
            <person name="Ishii H."/>
            <person name="Satoh N."/>
            <person name="Nishiyama T."/>
            <person name="Hasebe M."/>
            <person name="Maruyama T."/>
            <person name="Minagawa J."/>
            <person name="Obokata J."/>
            <person name="Shigenobu S."/>
        </authorList>
    </citation>
    <scope>NUCLEOTIDE SEQUENCE [LARGE SCALE GENOMIC DNA]</scope>
</reference>
<evidence type="ECO:0000256" key="3">
    <source>
        <dbReference type="SAM" id="Phobius"/>
    </source>
</evidence>
<feature type="compositionally biased region" description="Basic and acidic residues" evidence="2">
    <location>
        <begin position="535"/>
        <end position="546"/>
    </location>
</feature>
<dbReference type="PROSITE" id="PS50092">
    <property type="entry name" value="TSP1"/>
    <property type="match status" value="1"/>
</dbReference>
<feature type="compositionally biased region" description="Polar residues" evidence="2">
    <location>
        <begin position="358"/>
        <end position="368"/>
    </location>
</feature>
<feature type="compositionally biased region" description="Basic residues" evidence="2">
    <location>
        <begin position="341"/>
        <end position="350"/>
    </location>
</feature>
<feature type="compositionally biased region" description="Pro residues" evidence="2">
    <location>
        <begin position="608"/>
        <end position="622"/>
    </location>
</feature>
<dbReference type="Pfam" id="PF00090">
    <property type="entry name" value="TSP_1"/>
    <property type="match status" value="1"/>
</dbReference>
<dbReference type="GO" id="GO:0008237">
    <property type="term" value="F:metallopeptidase activity"/>
    <property type="evidence" value="ECO:0007669"/>
    <property type="project" value="UniProtKB-KW"/>
</dbReference>
<keyword evidence="4" id="KW-0482">Metalloprotease</keyword>
<keyword evidence="4" id="KW-0378">Hydrolase</keyword>
<protein>
    <submittedName>
        <fullName evidence="4">A disintegrin and metalloproteinase with thrombospondin motifs 18</fullName>
    </submittedName>
</protein>
<gene>
    <name evidence="4" type="ORF">PoB_006790300</name>
</gene>
<proteinExistence type="predicted"/>
<evidence type="ECO:0000313" key="4">
    <source>
        <dbReference type="EMBL" id="GFO41398.1"/>
    </source>
</evidence>
<dbReference type="Gene3D" id="2.20.100.10">
    <property type="entry name" value="Thrombospondin type-1 (TSP1) repeat"/>
    <property type="match status" value="1"/>
</dbReference>
<dbReference type="EMBL" id="BLXT01007679">
    <property type="protein sequence ID" value="GFO41398.1"/>
    <property type="molecule type" value="Genomic_DNA"/>
</dbReference>
<dbReference type="GO" id="GO:0071944">
    <property type="term" value="C:cell periphery"/>
    <property type="evidence" value="ECO:0007669"/>
    <property type="project" value="TreeGrafter"/>
</dbReference>
<feature type="region of interest" description="Disordered" evidence="2">
    <location>
        <begin position="304"/>
        <end position="578"/>
    </location>
</feature>
<keyword evidence="3" id="KW-0472">Membrane</keyword>